<dbReference type="Proteomes" id="UP000798602">
    <property type="component" value="Unassembled WGS sequence"/>
</dbReference>
<dbReference type="PROSITE" id="PS51704">
    <property type="entry name" value="GP_PDE"/>
    <property type="match status" value="1"/>
</dbReference>
<dbReference type="InterPro" id="IPR017946">
    <property type="entry name" value="PLC-like_Pdiesterase_TIM-brl"/>
</dbReference>
<dbReference type="Gene3D" id="3.20.20.190">
    <property type="entry name" value="Phosphatidylinositol (PI) phosphodiesterase"/>
    <property type="match status" value="1"/>
</dbReference>
<dbReference type="SUPFAM" id="SSF51695">
    <property type="entry name" value="PLC-like phosphodiesterases"/>
    <property type="match status" value="1"/>
</dbReference>
<keyword evidence="3" id="KW-1185">Reference proteome</keyword>
<sequence length="249" mass="28280">MKNLILFFAVLFSTPSISQKTIAHRGAWKMSENPQNSIAALQEAARLKCFATEFDVHLTKDNILVVNHDDDFQGMKIATSTYAELLTKKLTNGEKIPTAEDYLKEGLKHKNLRLILEIKTSPLGLERTKETANAAVNLVKKLKAKKHVDFILFDFETGVYLSKITKTSIGYLTGNKTPEELKTAGFKQMDYHFSVYQKNPDYISRAKKLKLSVNCWTVNSEKDVEEMLAKNVDFITTDEPELVLEKTKK</sequence>
<proteinExistence type="predicted"/>
<organism evidence="2 3">
    <name type="scientific">Flavobacterium ichthyis</name>
    <dbReference type="NCBI Taxonomy" id="2698827"/>
    <lineage>
        <taxon>Bacteria</taxon>
        <taxon>Pseudomonadati</taxon>
        <taxon>Bacteroidota</taxon>
        <taxon>Flavobacteriia</taxon>
        <taxon>Flavobacteriales</taxon>
        <taxon>Flavobacteriaceae</taxon>
        <taxon>Flavobacterium</taxon>
    </lineage>
</organism>
<comment type="caution">
    <text evidence="2">The sequence shown here is derived from an EMBL/GenBank/DDBJ whole genome shotgun (WGS) entry which is preliminary data.</text>
</comment>
<name>A0ABW9ZA23_9FLAO</name>
<evidence type="ECO:0000313" key="3">
    <source>
        <dbReference type="Proteomes" id="UP000798602"/>
    </source>
</evidence>
<dbReference type="InterPro" id="IPR030395">
    <property type="entry name" value="GP_PDE_dom"/>
</dbReference>
<evidence type="ECO:0000259" key="1">
    <source>
        <dbReference type="PROSITE" id="PS51704"/>
    </source>
</evidence>
<protein>
    <submittedName>
        <fullName evidence="2">Glycerophosphodiester phosphodiesterase</fullName>
    </submittedName>
</protein>
<accession>A0ABW9ZA23</accession>
<dbReference type="PANTHER" id="PTHR46211:SF1">
    <property type="entry name" value="GLYCEROPHOSPHODIESTER PHOSPHODIESTERASE, CYTOPLASMIC"/>
    <property type="match status" value="1"/>
</dbReference>
<feature type="domain" description="GP-PDE" evidence="1">
    <location>
        <begin position="19"/>
        <end position="247"/>
    </location>
</feature>
<dbReference type="PANTHER" id="PTHR46211">
    <property type="entry name" value="GLYCEROPHOSPHORYL DIESTER PHOSPHODIESTERASE"/>
    <property type="match status" value="1"/>
</dbReference>
<evidence type="ECO:0000313" key="2">
    <source>
        <dbReference type="EMBL" id="NBL65736.1"/>
    </source>
</evidence>
<gene>
    <name evidence="2" type="ORF">GV828_11045</name>
</gene>
<reference evidence="3" key="1">
    <citation type="submission" date="2020-01" db="EMBL/GenBank/DDBJ databases">
        <title>Sphingomonas sp. strain CSW-10.</title>
        <authorList>
            <person name="Chen W.-M."/>
        </authorList>
    </citation>
    <scope>NUCLEOTIDE SEQUENCE [LARGE SCALE GENOMIC DNA]</scope>
    <source>
        <strain evidence="3">NST-5</strain>
    </source>
</reference>
<dbReference type="EMBL" id="JAABLM010000014">
    <property type="protein sequence ID" value="NBL65736.1"/>
    <property type="molecule type" value="Genomic_DNA"/>
</dbReference>
<dbReference type="Pfam" id="PF03009">
    <property type="entry name" value="GDPD"/>
    <property type="match status" value="1"/>
</dbReference>
<dbReference type="RefSeq" id="WP_166537560.1">
    <property type="nucleotide sequence ID" value="NZ_JAABLM010000014.1"/>
</dbReference>